<comment type="catalytic activity">
    <reaction evidence="14">
        <text>Cd(2+)(in) + ATP + H2O = Cd(2+)(out) + ADP + phosphate + H(+)</text>
        <dbReference type="Rhea" id="RHEA:12132"/>
        <dbReference type="ChEBI" id="CHEBI:15377"/>
        <dbReference type="ChEBI" id="CHEBI:15378"/>
        <dbReference type="ChEBI" id="CHEBI:30616"/>
        <dbReference type="ChEBI" id="CHEBI:43474"/>
        <dbReference type="ChEBI" id="CHEBI:48775"/>
        <dbReference type="ChEBI" id="CHEBI:456216"/>
        <dbReference type="EC" id="7.2.2.21"/>
    </reaction>
</comment>
<dbReference type="NCBIfam" id="TIGR01525">
    <property type="entry name" value="ATPase-IB_hvy"/>
    <property type="match status" value="1"/>
</dbReference>
<organism evidence="17 18">
    <name type="scientific">Crassaminicella indica</name>
    <dbReference type="NCBI Taxonomy" id="2855394"/>
    <lineage>
        <taxon>Bacteria</taxon>
        <taxon>Bacillati</taxon>
        <taxon>Bacillota</taxon>
        <taxon>Clostridia</taxon>
        <taxon>Eubacteriales</taxon>
        <taxon>Clostridiaceae</taxon>
        <taxon>Crassaminicella</taxon>
    </lineage>
</organism>
<dbReference type="Pfam" id="PF00403">
    <property type="entry name" value="HMA"/>
    <property type="match status" value="1"/>
</dbReference>
<dbReference type="PROSITE" id="PS50846">
    <property type="entry name" value="HMA_2"/>
    <property type="match status" value="1"/>
</dbReference>
<feature type="transmembrane region" description="Helical" evidence="15">
    <location>
        <begin position="687"/>
        <end position="707"/>
    </location>
</feature>
<feature type="domain" description="HMA" evidence="16">
    <location>
        <begin position="12"/>
        <end position="80"/>
    </location>
</feature>
<feature type="transmembrane region" description="Helical" evidence="15">
    <location>
        <begin position="133"/>
        <end position="151"/>
    </location>
</feature>
<dbReference type="NCBIfam" id="TIGR01494">
    <property type="entry name" value="ATPase_P-type"/>
    <property type="match status" value="1"/>
</dbReference>
<keyword evidence="6 15" id="KW-0812">Transmembrane</keyword>
<evidence type="ECO:0000256" key="8">
    <source>
        <dbReference type="ARBA" id="ARBA00022741"/>
    </source>
</evidence>
<evidence type="ECO:0000256" key="2">
    <source>
        <dbReference type="ARBA" id="ARBA00006024"/>
    </source>
</evidence>
<evidence type="ECO:0000256" key="7">
    <source>
        <dbReference type="ARBA" id="ARBA00022723"/>
    </source>
</evidence>
<evidence type="ECO:0000256" key="10">
    <source>
        <dbReference type="ARBA" id="ARBA00022967"/>
    </source>
</evidence>
<dbReference type="PROSITE" id="PS01047">
    <property type="entry name" value="HMA_1"/>
    <property type="match status" value="1"/>
</dbReference>
<evidence type="ECO:0000256" key="1">
    <source>
        <dbReference type="ARBA" id="ARBA00004651"/>
    </source>
</evidence>
<dbReference type="InterPro" id="IPR059000">
    <property type="entry name" value="ATPase_P-type_domA"/>
</dbReference>
<dbReference type="InterPro" id="IPR027256">
    <property type="entry name" value="P-typ_ATPase_IB"/>
</dbReference>
<comment type="similarity">
    <text evidence="2 15">Belongs to the cation transport ATPase (P-type) (TC 3.A.3) family. Type IB subfamily.</text>
</comment>
<evidence type="ECO:0000256" key="5">
    <source>
        <dbReference type="ARBA" id="ARBA00022553"/>
    </source>
</evidence>
<evidence type="ECO:0000256" key="12">
    <source>
        <dbReference type="ARBA" id="ARBA00023136"/>
    </source>
</evidence>
<evidence type="ECO:0000259" key="16">
    <source>
        <dbReference type="PROSITE" id="PS50846"/>
    </source>
</evidence>
<comment type="subcellular location">
    <subcellularLocation>
        <location evidence="1">Cell membrane</location>
        <topology evidence="1">Multi-pass membrane protein</topology>
    </subcellularLocation>
</comment>
<dbReference type="PANTHER" id="PTHR48085">
    <property type="entry name" value="CADMIUM/ZINC-TRANSPORTING ATPASE HMA2-RELATED"/>
    <property type="match status" value="1"/>
</dbReference>
<dbReference type="InterPro" id="IPR044492">
    <property type="entry name" value="P_typ_ATPase_HD_dom"/>
</dbReference>
<dbReference type="SFLD" id="SFLDS00003">
    <property type="entry name" value="Haloacid_Dehalogenase"/>
    <property type="match status" value="1"/>
</dbReference>
<evidence type="ECO:0000256" key="6">
    <source>
        <dbReference type="ARBA" id="ARBA00022692"/>
    </source>
</evidence>
<dbReference type="CDD" id="cd00371">
    <property type="entry name" value="HMA"/>
    <property type="match status" value="1"/>
</dbReference>
<keyword evidence="11 15" id="KW-1133">Transmembrane helix</keyword>
<dbReference type="InterPro" id="IPR018303">
    <property type="entry name" value="ATPase_P-typ_P_site"/>
</dbReference>
<evidence type="ECO:0000256" key="13">
    <source>
        <dbReference type="ARBA" id="ARBA00039103"/>
    </source>
</evidence>
<evidence type="ECO:0000256" key="15">
    <source>
        <dbReference type="RuleBase" id="RU362081"/>
    </source>
</evidence>
<feature type="transmembrane region" description="Helical" evidence="15">
    <location>
        <begin position="713"/>
        <end position="732"/>
    </location>
</feature>
<name>A0ABX8RCR4_9CLOT</name>
<dbReference type="CDD" id="cd07548">
    <property type="entry name" value="P-type_ATPase-Cd_Zn_Co_like"/>
    <property type="match status" value="1"/>
</dbReference>
<keyword evidence="10" id="KW-1278">Translocase</keyword>
<proteinExistence type="inferred from homology"/>
<evidence type="ECO:0000313" key="18">
    <source>
        <dbReference type="Proteomes" id="UP000886818"/>
    </source>
</evidence>
<evidence type="ECO:0000313" key="17">
    <source>
        <dbReference type="EMBL" id="QXM06586.1"/>
    </source>
</evidence>
<keyword evidence="8 15" id="KW-0547">Nucleotide-binding</keyword>
<dbReference type="InterPro" id="IPR001757">
    <property type="entry name" value="P_typ_ATPase"/>
</dbReference>
<accession>A0ABX8RCR4</accession>
<keyword evidence="12 15" id="KW-0472">Membrane</keyword>
<gene>
    <name evidence="17" type="primary">cadA</name>
    <name evidence="17" type="ORF">KVH43_02220</name>
</gene>
<dbReference type="PANTHER" id="PTHR48085:SF5">
    <property type="entry name" value="CADMIUM_ZINC-TRANSPORTING ATPASE HMA4-RELATED"/>
    <property type="match status" value="1"/>
</dbReference>
<reference evidence="17" key="1">
    <citation type="submission" date="2021-07" db="EMBL/GenBank/DDBJ databases">
        <title>Complete genome sequence of Crassaminicella sp. 143-21, isolated from a deep-sea hydrothermal vent.</title>
        <authorList>
            <person name="Li X."/>
        </authorList>
    </citation>
    <scope>NUCLEOTIDE SEQUENCE</scope>
    <source>
        <strain evidence="17">143-21</strain>
    </source>
</reference>
<dbReference type="InterPro" id="IPR017969">
    <property type="entry name" value="Heavy-metal-associated_CS"/>
</dbReference>
<dbReference type="NCBIfam" id="TIGR01512">
    <property type="entry name" value="ATPase-IB2_Cd"/>
    <property type="match status" value="1"/>
</dbReference>
<dbReference type="EC" id="7.2.2.21" evidence="13"/>
<keyword evidence="9 15" id="KW-0067">ATP-binding</keyword>
<feature type="transmembrane region" description="Helical" evidence="15">
    <location>
        <begin position="389"/>
        <end position="416"/>
    </location>
</feature>
<dbReference type="Proteomes" id="UP000886818">
    <property type="component" value="Chromosome"/>
</dbReference>
<evidence type="ECO:0000256" key="9">
    <source>
        <dbReference type="ARBA" id="ARBA00022840"/>
    </source>
</evidence>
<dbReference type="Pfam" id="PF00122">
    <property type="entry name" value="E1-E2_ATPase"/>
    <property type="match status" value="1"/>
</dbReference>
<sequence>MKYERGKCMNKIQREFLLEGLGCANCAAKIERRIKKIQKITHADINFATKKLTIESDAYELEETIKEIKEIIKKIEPHVQVVDKGKKECFLDKNNHYGANGDCCGHNHAHDDQSNGSSGEHYHEHENFNKKEVIALTSGAVLFFIAIIFQFNFWIELLLYVVSYLLIGKDVLLKAIRNIFRGEFLDENFLMTIAGISAFVMKEFPEAVAVMLFFRVGEIFEGAAVNRSRKSIEALLDIRPDFANLKTKDGIFKVSPDEVNIGQDIIVKPGEKIPLDGKVVAGASMIDTSILTGEAIPRKVQVGDEVFSGAINKNGVLTVEVTKGFRESTVSKILELVERASSRKAQTEKFITKFARYYTPSVVFVALMLAVIPPLFITGATFAQWIYRAAIFLVVSCPCALVISIPLGFFGGIGAASKNGILIKGGNYLEALNKVDAVVFDKTGTITKGVFNVTKKIAVNEFEEDEIIYYAAYAEYYSNHPIAVSIRKSYKGKIQEELMKDYEEISGHGVKVIVDGKVVLAGNKKLMKKYDIDYKEIDELGTIVHIAVDEKYAGAIIISDEIKEDSAKGIEQLMKLGVKRFVMLTGDHKKAAEGIAKEVGIDEVYAELLPHEKVEKLEAIQKSMKGNIVFIGDGINDAPVLARADIGVAMGGLGSDAAIEAADVVLMTDEISKMATAIRVAKRTRKIVWQNIIFSLGVKGIVMVLGVAGMANLWGAVFADVGVALIAILNAMRVMKDKG</sequence>
<keyword evidence="3 15" id="KW-1003">Cell membrane</keyword>
<dbReference type="EMBL" id="CP078093">
    <property type="protein sequence ID" value="QXM06586.1"/>
    <property type="molecule type" value="Genomic_DNA"/>
</dbReference>
<dbReference type="PROSITE" id="PS00154">
    <property type="entry name" value="ATPASE_E1_E2"/>
    <property type="match status" value="1"/>
</dbReference>
<feature type="transmembrane region" description="Helical" evidence="15">
    <location>
        <begin position="357"/>
        <end position="377"/>
    </location>
</feature>
<evidence type="ECO:0000256" key="14">
    <source>
        <dbReference type="ARBA" id="ARBA00049338"/>
    </source>
</evidence>
<dbReference type="Pfam" id="PF00702">
    <property type="entry name" value="Hydrolase"/>
    <property type="match status" value="1"/>
</dbReference>
<keyword evidence="18" id="KW-1185">Reference proteome</keyword>
<evidence type="ECO:0000256" key="3">
    <source>
        <dbReference type="ARBA" id="ARBA00022475"/>
    </source>
</evidence>
<keyword evidence="7 15" id="KW-0479">Metal-binding</keyword>
<evidence type="ECO:0000256" key="11">
    <source>
        <dbReference type="ARBA" id="ARBA00022989"/>
    </source>
</evidence>
<evidence type="ECO:0000256" key="4">
    <source>
        <dbReference type="ARBA" id="ARBA00022539"/>
    </source>
</evidence>
<dbReference type="InterPro" id="IPR006121">
    <property type="entry name" value="HMA_dom"/>
</dbReference>
<dbReference type="SFLD" id="SFLDG00002">
    <property type="entry name" value="C1.7:_P-type_atpase_like"/>
    <property type="match status" value="1"/>
</dbReference>
<keyword evidence="5" id="KW-0597">Phosphoprotein</keyword>
<dbReference type="InterPro" id="IPR051014">
    <property type="entry name" value="Cation_Transport_ATPase_IB"/>
</dbReference>
<keyword evidence="4" id="KW-0104">Cadmium</keyword>
<protein>
    <recommendedName>
        <fullName evidence="13">Cd(2+)-exporting ATPase</fullName>
        <ecNumber evidence="13">7.2.2.21</ecNumber>
    </recommendedName>
</protein>
<dbReference type="SFLD" id="SFLDF00027">
    <property type="entry name" value="p-type_atpase"/>
    <property type="match status" value="1"/>
</dbReference>